<evidence type="ECO:0000313" key="1">
    <source>
        <dbReference type="EMBL" id="MBC8535037.1"/>
    </source>
</evidence>
<gene>
    <name evidence="1" type="ORF">IAG03_13855</name>
</gene>
<dbReference type="Proteomes" id="UP000651482">
    <property type="component" value="Unassembled WGS sequence"/>
</dbReference>
<dbReference type="RefSeq" id="WP_249320716.1">
    <property type="nucleotide sequence ID" value="NZ_JACRSN010000043.1"/>
</dbReference>
<name>A0A926HP94_9FIRM</name>
<sequence length="213" mass="23907">MIGTRFFAGISKRAYSNQRLKELSEQKVVYNDEEIGYYEATQMQREMERRVRATRRELNGYSAAMSEADEDLKAGIQKDFDKAAVKLKRQEAVYKDFSYKTGISTQNDRLQTTGFGKSICQKAVWANKNAFLPLVQNANNTEGNFTKTQITKLSSVADSFLGKYCKEKSHWSGKTIVDSSVLPDGVLGCKEWNCDITLAENADAASSICFPVC</sequence>
<evidence type="ECO:0000313" key="2">
    <source>
        <dbReference type="Proteomes" id="UP000651482"/>
    </source>
</evidence>
<comment type="caution">
    <text evidence="1">The sequence shown here is derived from an EMBL/GenBank/DDBJ whole genome shotgun (WGS) entry which is preliminary data.</text>
</comment>
<reference evidence="1" key="1">
    <citation type="submission" date="2020-08" db="EMBL/GenBank/DDBJ databases">
        <title>Genome public.</title>
        <authorList>
            <person name="Liu C."/>
            <person name="Sun Q."/>
        </authorList>
    </citation>
    <scope>NUCLEOTIDE SEQUENCE</scope>
    <source>
        <strain evidence="1">NSJ-40</strain>
    </source>
</reference>
<protein>
    <submittedName>
        <fullName evidence="1">Uncharacterized protein</fullName>
    </submittedName>
</protein>
<dbReference type="InterPro" id="IPR009319">
    <property type="entry name" value="Phage_A118_VSP1"/>
</dbReference>
<dbReference type="EMBL" id="JACRSN010000043">
    <property type="protein sequence ID" value="MBC8535037.1"/>
    <property type="molecule type" value="Genomic_DNA"/>
</dbReference>
<proteinExistence type="predicted"/>
<organism evidence="1 2">
    <name type="scientific">Yeguia hominis</name>
    <dbReference type="NCBI Taxonomy" id="2763662"/>
    <lineage>
        <taxon>Bacteria</taxon>
        <taxon>Bacillati</taxon>
        <taxon>Bacillota</taxon>
        <taxon>Clostridia</taxon>
        <taxon>Eubacteriales</taxon>
        <taxon>Yeguiaceae</taxon>
        <taxon>Yeguia</taxon>
    </lineage>
</organism>
<dbReference type="Pfam" id="PF06152">
    <property type="entry name" value="Phage_min_cap2"/>
    <property type="match status" value="1"/>
</dbReference>
<dbReference type="GO" id="GO:0005198">
    <property type="term" value="F:structural molecule activity"/>
    <property type="evidence" value="ECO:0007669"/>
    <property type="project" value="InterPro"/>
</dbReference>
<accession>A0A926HP94</accession>
<dbReference type="AlphaFoldDB" id="A0A926HP94"/>
<keyword evidence="2" id="KW-1185">Reference proteome</keyword>